<reference evidence="2" key="1">
    <citation type="journal article" date="2020" name="G3 (Bethesda)">
        <title>High-Quality Assemblies for Three Invasive Social Wasps from the &lt;i&gt;Vespula&lt;/i&gt; Genus.</title>
        <authorList>
            <person name="Harrop T.W.R."/>
            <person name="Guhlin J."/>
            <person name="McLaughlin G.M."/>
            <person name="Permina E."/>
            <person name="Stockwell P."/>
            <person name="Gilligan J."/>
            <person name="Le Lec M.F."/>
            <person name="Gruber M.A.M."/>
            <person name="Quinn O."/>
            <person name="Lovegrove M."/>
            <person name="Duncan E.J."/>
            <person name="Remnant E.J."/>
            <person name="Van Eeckhoven J."/>
            <person name="Graham B."/>
            <person name="Knapp R.A."/>
            <person name="Langford K.W."/>
            <person name="Kronenberg Z."/>
            <person name="Press M.O."/>
            <person name="Eacker S.M."/>
            <person name="Wilson-Rankin E.E."/>
            <person name="Purcell J."/>
            <person name="Lester P.J."/>
            <person name="Dearden P.K."/>
        </authorList>
    </citation>
    <scope>NUCLEOTIDE SEQUENCE</scope>
    <source>
        <strain evidence="2">Linc-1</strain>
    </source>
</reference>
<sequence>MLPKEQINTTTPPDYRLSETQGCGTSSGGWTRDREEEKEEEEEKVEEEEEEEEEEEKEEEEEECRLCRLHETRRAVSTLVVGGESGLYGTHRQPPERLAVCFERGILEMFIEAPENSRDEIRAPADRLLLDTPDKVRPFVASTTTTNEREHARTM</sequence>
<keyword evidence="3" id="KW-1185">Reference proteome</keyword>
<feature type="compositionally biased region" description="Polar residues" evidence="1">
    <location>
        <begin position="1"/>
        <end position="24"/>
    </location>
</feature>
<dbReference type="Proteomes" id="UP000617340">
    <property type="component" value="Unassembled WGS sequence"/>
</dbReference>
<gene>
    <name evidence="2" type="ORF">HZH68_000112</name>
</gene>
<dbReference type="AlphaFoldDB" id="A0A834NTG6"/>
<accession>A0A834NTG6</accession>
<evidence type="ECO:0000313" key="2">
    <source>
        <dbReference type="EMBL" id="KAF7417459.1"/>
    </source>
</evidence>
<dbReference type="EMBL" id="JACSDZ010000001">
    <property type="protein sequence ID" value="KAF7417459.1"/>
    <property type="molecule type" value="Genomic_DNA"/>
</dbReference>
<feature type="compositionally biased region" description="Acidic residues" evidence="1">
    <location>
        <begin position="36"/>
        <end position="63"/>
    </location>
</feature>
<comment type="caution">
    <text evidence="2">The sequence shown here is derived from an EMBL/GenBank/DDBJ whole genome shotgun (WGS) entry which is preliminary data.</text>
</comment>
<evidence type="ECO:0000256" key="1">
    <source>
        <dbReference type="SAM" id="MobiDB-lite"/>
    </source>
</evidence>
<proteinExistence type="predicted"/>
<organism evidence="2 3">
    <name type="scientific">Vespula germanica</name>
    <name type="common">German yellow jacket</name>
    <name type="synonym">Paravespula germanica</name>
    <dbReference type="NCBI Taxonomy" id="30212"/>
    <lineage>
        <taxon>Eukaryota</taxon>
        <taxon>Metazoa</taxon>
        <taxon>Ecdysozoa</taxon>
        <taxon>Arthropoda</taxon>
        <taxon>Hexapoda</taxon>
        <taxon>Insecta</taxon>
        <taxon>Pterygota</taxon>
        <taxon>Neoptera</taxon>
        <taxon>Endopterygota</taxon>
        <taxon>Hymenoptera</taxon>
        <taxon>Apocrita</taxon>
        <taxon>Aculeata</taxon>
        <taxon>Vespoidea</taxon>
        <taxon>Vespidae</taxon>
        <taxon>Vespinae</taxon>
        <taxon>Vespula</taxon>
    </lineage>
</organism>
<name>A0A834NTG6_VESGE</name>
<protein>
    <submittedName>
        <fullName evidence="2">Uncharacterized protein</fullName>
    </submittedName>
</protein>
<feature type="region of interest" description="Disordered" evidence="1">
    <location>
        <begin position="1"/>
        <end position="64"/>
    </location>
</feature>
<evidence type="ECO:0000313" key="3">
    <source>
        <dbReference type="Proteomes" id="UP000617340"/>
    </source>
</evidence>